<reference evidence="2" key="1">
    <citation type="submission" date="2020-10" db="EMBL/GenBank/DDBJ databases">
        <authorList>
            <person name="Han B."/>
            <person name="Lu T."/>
            <person name="Zhao Q."/>
            <person name="Huang X."/>
            <person name="Zhao Y."/>
        </authorList>
    </citation>
    <scope>NUCLEOTIDE SEQUENCE</scope>
</reference>
<keyword evidence="1" id="KW-1133">Transmembrane helix</keyword>
<name>A0A811SFT6_9POAL</name>
<dbReference type="InterPro" id="IPR045501">
    <property type="entry name" value="DUF6490"/>
</dbReference>
<keyword evidence="3" id="KW-1185">Reference proteome</keyword>
<protein>
    <submittedName>
        <fullName evidence="2">Uncharacterized protein</fullName>
    </submittedName>
</protein>
<feature type="transmembrane region" description="Helical" evidence="1">
    <location>
        <begin position="12"/>
        <end position="32"/>
    </location>
</feature>
<evidence type="ECO:0000313" key="2">
    <source>
        <dbReference type="EMBL" id="CAD6340282.1"/>
    </source>
</evidence>
<sequence>MDRGADGRASLLTKLGLAVLTCNSVVAAYRSWGDPGSLAFVAVALAYAALLLLLHFLCRFERAAAPADRGRAKAVVWVLSTLLTAMFAARVAPLMPLPVSVAVWAVAAVTAGGGFWALFISH</sequence>
<dbReference type="OrthoDB" id="687374at2759"/>
<dbReference type="Pfam" id="PF20100">
    <property type="entry name" value="DUF6490"/>
    <property type="match status" value="1"/>
</dbReference>
<keyword evidence="1" id="KW-0472">Membrane</keyword>
<organism evidence="2 3">
    <name type="scientific">Miscanthus lutarioriparius</name>
    <dbReference type="NCBI Taxonomy" id="422564"/>
    <lineage>
        <taxon>Eukaryota</taxon>
        <taxon>Viridiplantae</taxon>
        <taxon>Streptophyta</taxon>
        <taxon>Embryophyta</taxon>
        <taxon>Tracheophyta</taxon>
        <taxon>Spermatophyta</taxon>
        <taxon>Magnoliopsida</taxon>
        <taxon>Liliopsida</taxon>
        <taxon>Poales</taxon>
        <taxon>Poaceae</taxon>
        <taxon>PACMAD clade</taxon>
        <taxon>Panicoideae</taxon>
        <taxon>Andropogonodae</taxon>
        <taxon>Andropogoneae</taxon>
        <taxon>Saccharinae</taxon>
        <taxon>Miscanthus</taxon>
    </lineage>
</organism>
<dbReference type="PANTHER" id="PTHR46610:SF8">
    <property type="entry name" value="OS06G0147000 PROTEIN"/>
    <property type="match status" value="1"/>
</dbReference>
<dbReference type="AlphaFoldDB" id="A0A811SFT6"/>
<accession>A0A811SFT6</accession>
<feature type="transmembrane region" description="Helical" evidence="1">
    <location>
        <begin position="38"/>
        <end position="58"/>
    </location>
</feature>
<evidence type="ECO:0000256" key="1">
    <source>
        <dbReference type="SAM" id="Phobius"/>
    </source>
</evidence>
<comment type="caution">
    <text evidence="2">The sequence shown here is derived from an EMBL/GenBank/DDBJ whole genome shotgun (WGS) entry which is preliminary data.</text>
</comment>
<feature type="transmembrane region" description="Helical" evidence="1">
    <location>
        <begin position="70"/>
        <end position="89"/>
    </location>
</feature>
<proteinExistence type="predicted"/>
<keyword evidence="1" id="KW-0812">Transmembrane</keyword>
<dbReference type="EMBL" id="CAJGYO010000019">
    <property type="protein sequence ID" value="CAD6340282.1"/>
    <property type="molecule type" value="Genomic_DNA"/>
</dbReference>
<gene>
    <name evidence="2" type="ORF">NCGR_LOCUS64380</name>
</gene>
<evidence type="ECO:0000313" key="3">
    <source>
        <dbReference type="Proteomes" id="UP000604825"/>
    </source>
</evidence>
<feature type="transmembrane region" description="Helical" evidence="1">
    <location>
        <begin position="101"/>
        <end position="120"/>
    </location>
</feature>
<dbReference type="Proteomes" id="UP000604825">
    <property type="component" value="Unassembled WGS sequence"/>
</dbReference>
<dbReference type="PANTHER" id="PTHR46610">
    <property type="entry name" value="OS05G0181300 PROTEIN"/>
    <property type="match status" value="1"/>
</dbReference>